<feature type="domain" description="SSD" evidence="3">
    <location>
        <begin position="267"/>
        <end position="425"/>
    </location>
</feature>
<dbReference type="EMBL" id="CAJNIZ010023980">
    <property type="protein sequence ID" value="CAE7473059.1"/>
    <property type="molecule type" value="Genomic_DNA"/>
</dbReference>
<dbReference type="PANTHER" id="PTHR10796:SF92">
    <property type="entry name" value="PATCHED-RELATED, ISOFORM A"/>
    <property type="match status" value="1"/>
</dbReference>
<feature type="transmembrane region" description="Helical" evidence="2">
    <location>
        <begin position="298"/>
        <end position="321"/>
    </location>
</feature>
<dbReference type="Pfam" id="PF12349">
    <property type="entry name" value="Sterol-sensing"/>
    <property type="match status" value="1"/>
</dbReference>
<dbReference type="InterPro" id="IPR051697">
    <property type="entry name" value="Patched_domain-protein"/>
</dbReference>
<feature type="transmembrane region" description="Helical" evidence="2">
    <location>
        <begin position="371"/>
        <end position="397"/>
    </location>
</feature>
<dbReference type="GO" id="GO:0016020">
    <property type="term" value="C:membrane"/>
    <property type="evidence" value="ECO:0007669"/>
    <property type="project" value="TreeGrafter"/>
</dbReference>
<dbReference type="PROSITE" id="PS50156">
    <property type="entry name" value="SSD"/>
    <property type="match status" value="1"/>
</dbReference>
<keyword evidence="2" id="KW-0472">Membrane</keyword>
<reference evidence="4" key="1">
    <citation type="submission" date="2021-02" db="EMBL/GenBank/DDBJ databases">
        <authorList>
            <person name="Dougan E. K."/>
            <person name="Rhodes N."/>
            <person name="Thang M."/>
            <person name="Chan C."/>
        </authorList>
    </citation>
    <scope>NUCLEOTIDE SEQUENCE</scope>
</reference>
<dbReference type="OrthoDB" id="6510177at2759"/>
<dbReference type="InterPro" id="IPR000731">
    <property type="entry name" value="SSD"/>
</dbReference>
<organism evidence="4 5">
    <name type="scientific">Symbiodinium pilosum</name>
    <name type="common">Dinoflagellate</name>
    <dbReference type="NCBI Taxonomy" id="2952"/>
    <lineage>
        <taxon>Eukaryota</taxon>
        <taxon>Sar</taxon>
        <taxon>Alveolata</taxon>
        <taxon>Dinophyceae</taxon>
        <taxon>Suessiales</taxon>
        <taxon>Symbiodiniaceae</taxon>
        <taxon>Symbiodinium</taxon>
    </lineage>
</organism>
<comment type="caution">
    <text evidence="4">The sequence shown here is derived from an EMBL/GenBank/DDBJ whole genome shotgun (WGS) entry which is preliminary data.</text>
</comment>
<dbReference type="Gene3D" id="1.20.1640.10">
    <property type="entry name" value="Multidrug efflux transporter AcrB transmembrane domain"/>
    <property type="match status" value="1"/>
</dbReference>
<feature type="transmembrane region" description="Helical" evidence="2">
    <location>
        <begin position="268"/>
        <end position="286"/>
    </location>
</feature>
<dbReference type="InterPro" id="IPR053958">
    <property type="entry name" value="HMGCR/SNAP/NPC1-like_SSD"/>
</dbReference>
<dbReference type="SUPFAM" id="SSF82866">
    <property type="entry name" value="Multidrug efflux transporter AcrB transmembrane domain"/>
    <property type="match status" value="1"/>
</dbReference>
<evidence type="ECO:0000259" key="3">
    <source>
        <dbReference type="PROSITE" id="PS50156"/>
    </source>
</evidence>
<sequence>MIYSTTLHIRISHTLYTSLFTPIYTFLFERETEPRKNLEPPGIQLLSEWFGAGFEHEYAKHVRVLAFVFLLSRTLSPKYIASFQRCRSIEGFFSSGGGTGYNLIVTTKNGGNILEFDTFTEIWKIIDDVRSLEWINDYGEPSSHAFSCETSPLGGCLIGGVPRYFATRPLAQEDIYRAVNQPQFADGKPAFAEDSLGGIQRDASGEIIAAGAVRIDWYDWSDGFSKAWKDHFVDENHLTMQRYEKLNVYLQGYDSFDDELNRTVGADIPLFASAFILMSMFCSTFIGKPCSWTQSRRLLGFCDLLLVLVACVGGFGSAMLLSVPFTILAQILPFILVGIGIDDAFVITNAFDSTDEAVDIPERVGRAMGRVGVSITLTSLTDIVAFLLGATCVFPAVQFFCQYAAISCFFVWILHCTAYCAMLSLDASRMKKNRLDLLVCVPATSSCMPPVRPTDSSKGEGDLPLNELQGTDFRLIDLTPDASYLRDYYVEEGLNFSAMEVQRNLELAGGWDL</sequence>
<keyword evidence="2" id="KW-0812">Transmembrane</keyword>
<evidence type="ECO:0000256" key="2">
    <source>
        <dbReference type="SAM" id="Phobius"/>
    </source>
</evidence>
<name>A0A812SCE2_SYMPI</name>
<accession>A0A812SCE2</accession>
<comment type="similarity">
    <text evidence="1">Belongs to the patched family.</text>
</comment>
<protein>
    <submittedName>
        <fullName evidence="4">NPC1L1 protein</fullName>
    </submittedName>
</protein>
<evidence type="ECO:0000313" key="4">
    <source>
        <dbReference type="EMBL" id="CAE7473059.1"/>
    </source>
</evidence>
<dbReference type="PANTHER" id="PTHR10796">
    <property type="entry name" value="PATCHED-RELATED"/>
    <property type="match status" value="1"/>
</dbReference>
<proteinExistence type="inferred from homology"/>
<feature type="transmembrane region" description="Helical" evidence="2">
    <location>
        <begin position="327"/>
        <end position="351"/>
    </location>
</feature>
<keyword evidence="2" id="KW-1133">Transmembrane helix</keyword>
<dbReference type="Proteomes" id="UP000649617">
    <property type="component" value="Unassembled WGS sequence"/>
</dbReference>
<gene>
    <name evidence="4" type="primary">NPC1L1</name>
    <name evidence="4" type="ORF">SPIL2461_LOCUS12009</name>
</gene>
<keyword evidence="5" id="KW-1185">Reference proteome</keyword>
<dbReference type="AlphaFoldDB" id="A0A812SCE2"/>
<evidence type="ECO:0000256" key="1">
    <source>
        <dbReference type="ARBA" id="ARBA00005585"/>
    </source>
</evidence>
<feature type="transmembrane region" description="Helical" evidence="2">
    <location>
        <begin position="403"/>
        <end position="425"/>
    </location>
</feature>
<evidence type="ECO:0000313" key="5">
    <source>
        <dbReference type="Proteomes" id="UP000649617"/>
    </source>
</evidence>